<dbReference type="Pfam" id="PF08530">
    <property type="entry name" value="PepX_C"/>
    <property type="match status" value="1"/>
</dbReference>
<dbReference type="InterPro" id="IPR008979">
    <property type="entry name" value="Galactose-bd-like_sf"/>
</dbReference>
<dbReference type="SUPFAM" id="SSF49785">
    <property type="entry name" value="Galactose-binding domain-like"/>
    <property type="match status" value="1"/>
</dbReference>
<organism evidence="3">
    <name type="scientific">Caldithrix abyssi</name>
    <dbReference type="NCBI Taxonomy" id="187145"/>
    <lineage>
        <taxon>Bacteria</taxon>
        <taxon>Pseudomonadati</taxon>
        <taxon>Calditrichota</taxon>
        <taxon>Calditrichia</taxon>
        <taxon>Calditrichales</taxon>
        <taxon>Calditrichaceae</taxon>
        <taxon>Caldithrix</taxon>
    </lineage>
</organism>
<dbReference type="InterPro" id="IPR000383">
    <property type="entry name" value="Xaa-Pro-like_dom"/>
</dbReference>
<evidence type="ECO:0000259" key="2">
    <source>
        <dbReference type="SMART" id="SM00939"/>
    </source>
</evidence>
<keyword evidence="1 3" id="KW-0378">Hydrolase</keyword>
<evidence type="ECO:0000313" key="3">
    <source>
        <dbReference type="EMBL" id="HHJ53235.1"/>
    </source>
</evidence>
<evidence type="ECO:0000256" key="1">
    <source>
        <dbReference type="ARBA" id="ARBA00022801"/>
    </source>
</evidence>
<dbReference type="InterPro" id="IPR005674">
    <property type="entry name" value="CocE/Ser_esterase"/>
</dbReference>
<reference evidence="3" key="1">
    <citation type="journal article" date="2020" name="mSystems">
        <title>Genome- and Community-Level Interaction Insights into Carbon Utilization and Element Cycling Functions of Hydrothermarchaeota in Hydrothermal Sediment.</title>
        <authorList>
            <person name="Zhou Z."/>
            <person name="Liu Y."/>
            <person name="Xu W."/>
            <person name="Pan J."/>
            <person name="Luo Z.H."/>
            <person name="Li M."/>
        </authorList>
    </citation>
    <scope>NUCLEOTIDE SEQUENCE [LARGE SCALE GENOMIC DNA]</scope>
    <source>
        <strain evidence="3">HyVt-527</strain>
    </source>
</reference>
<dbReference type="NCBIfam" id="TIGR00976">
    <property type="entry name" value="CocE_NonD"/>
    <property type="match status" value="1"/>
</dbReference>
<feature type="non-terminal residue" evidence="3">
    <location>
        <position position="1"/>
    </location>
</feature>
<dbReference type="Gene3D" id="1.10.3020.10">
    <property type="entry name" value="alpha-amino acid ester hydrolase ( Helical cap domain)"/>
    <property type="match status" value="1"/>
</dbReference>
<dbReference type="AlphaFoldDB" id="A0A7V5UFD5"/>
<dbReference type="Pfam" id="PF02129">
    <property type="entry name" value="Peptidase_S15"/>
    <property type="match status" value="1"/>
</dbReference>
<dbReference type="Proteomes" id="UP000886124">
    <property type="component" value="Unassembled WGS sequence"/>
</dbReference>
<dbReference type="InterPro" id="IPR029058">
    <property type="entry name" value="AB_hydrolase_fold"/>
</dbReference>
<dbReference type="SUPFAM" id="SSF53474">
    <property type="entry name" value="alpha/beta-Hydrolases"/>
    <property type="match status" value="1"/>
</dbReference>
<sequence length="583" mass="67554">FRIPMRDGKTLFTAVYMPRDSSRDYPILLTRTPYSVAPYGADKYKRTLGPSPLFQREGYIFVYQDVRGRFMSEGEFANMRPYIPHKTQNQIDETTDTYDTIEWLIRHIPHNNGRVGMWGISYPGFYTAMGLIDAHPALVAASPQAPIANWFIGDDMHHNGAFSLNLAFNFYSVFGLSRDSLTTRWPKRFDFGTPDGYEFFLNLGALPNANKRYFHGKIAFWNELMKHGAYDSFWQKRNILPHLHNIKPAVLVVGGWYDAEDLYGTLHIFRQIEREDSLNKNFLIMGPWFHGGWARSKGDRLGDIRFGSETSTYYQQQMEFPFFQHYLKGDGAFHPDNVTVFDGGANRWRRFDQWPPQSAVSRTFYLAKNHRLRVTPDAAQGADEYVSDPAKPVPFINKITTRWSREYMVSDQRFAARRPDVLVYRTEPLADSLTVAGEISANLFVSTTATDADWVVKLIDVYPDTFPDYQPNPCAVRMGGYQRLVRAEIMRGKFRDSYRQPQPFKPGRIARVNITLQDVYHTFKPGHRIMVQVQSSWFPLFDRNPQVFTDIYRAQDTDFQKATQRVYFGGQYPSSISFLVENH</sequence>
<dbReference type="GO" id="GO:0008239">
    <property type="term" value="F:dipeptidyl-peptidase activity"/>
    <property type="evidence" value="ECO:0007669"/>
    <property type="project" value="InterPro"/>
</dbReference>
<proteinExistence type="predicted"/>
<name>A0A7V5UFD5_CALAY</name>
<dbReference type="Gene3D" id="2.60.120.260">
    <property type="entry name" value="Galactose-binding domain-like"/>
    <property type="match status" value="1"/>
</dbReference>
<comment type="caution">
    <text evidence="3">The sequence shown here is derived from an EMBL/GenBank/DDBJ whole genome shotgun (WGS) entry which is preliminary data.</text>
</comment>
<feature type="domain" description="Xaa-Pro dipeptidyl-peptidase C-terminal" evidence="2">
    <location>
        <begin position="320"/>
        <end position="577"/>
    </location>
</feature>
<gene>
    <name evidence="3" type="ORF">ENJ89_08590</name>
</gene>
<dbReference type="InterPro" id="IPR013736">
    <property type="entry name" value="Xaa-Pro_dipept_C"/>
</dbReference>
<dbReference type="SMART" id="SM00939">
    <property type="entry name" value="PepX_C"/>
    <property type="match status" value="1"/>
</dbReference>
<dbReference type="EMBL" id="DROD01000546">
    <property type="protein sequence ID" value="HHJ53235.1"/>
    <property type="molecule type" value="Genomic_DNA"/>
</dbReference>
<dbReference type="Gene3D" id="3.40.50.1820">
    <property type="entry name" value="alpha/beta hydrolase"/>
    <property type="match status" value="1"/>
</dbReference>
<accession>A0A7V5UFD5</accession>
<protein>
    <submittedName>
        <fullName evidence="3">CocE/NonD family hydrolase</fullName>
    </submittedName>
</protein>